<dbReference type="FunFam" id="3.10.10.10:FF:000007">
    <property type="entry name" value="Retrovirus-related Pol polyprotein from transposon 17.6-like Protein"/>
    <property type="match status" value="1"/>
</dbReference>
<dbReference type="GO" id="GO:0003964">
    <property type="term" value="F:RNA-directed DNA polymerase activity"/>
    <property type="evidence" value="ECO:0007669"/>
    <property type="project" value="UniProtKB-KW"/>
</dbReference>
<dbReference type="GO" id="GO:0006508">
    <property type="term" value="P:proteolysis"/>
    <property type="evidence" value="ECO:0007669"/>
    <property type="project" value="UniProtKB-KW"/>
</dbReference>
<keyword evidence="8" id="KW-0479">Metal-binding</keyword>
<dbReference type="InterPro" id="IPR000477">
    <property type="entry name" value="RT_dom"/>
</dbReference>
<keyword evidence="7" id="KW-0695">RNA-directed DNA polymerase</keyword>
<evidence type="ECO:0000256" key="5">
    <source>
        <dbReference type="ARBA" id="ARBA00022759"/>
    </source>
</evidence>
<dbReference type="Pfam" id="PF00078">
    <property type="entry name" value="RVT_1"/>
    <property type="match status" value="1"/>
</dbReference>
<dbReference type="InterPro" id="IPR053134">
    <property type="entry name" value="RNA-dir_DNA_polymerase"/>
</dbReference>
<evidence type="ECO:0000313" key="13">
    <source>
        <dbReference type="Proteomes" id="UP001151287"/>
    </source>
</evidence>
<dbReference type="SUPFAM" id="SSF56672">
    <property type="entry name" value="DNA/RNA polymerases"/>
    <property type="match status" value="1"/>
</dbReference>
<dbReference type="PROSITE" id="PS00141">
    <property type="entry name" value="ASP_PROTEASE"/>
    <property type="match status" value="1"/>
</dbReference>
<evidence type="ECO:0000313" key="12">
    <source>
        <dbReference type="EMBL" id="KAJ1704500.1"/>
    </source>
</evidence>
<dbReference type="InterPro" id="IPR036875">
    <property type="entry name" value="Znf_CCHC_sf"/>
</dbReference>
<evidence type="ECO:0000256" key="8">
    <source>
        <dbReference type="PROSITE-ProRule" id="PRU00047"/>
    </source>
</evidence>
<dbReference type="Gene3D" id="3.10.10.10">
    <property type="entry name" value="HIV Type 1 Reverse Transcriptase, subunit A, domain 1"/>
    <property type="match status" value="1"/>
</dbReference>
<dbReference type="PANTHER" id="PTHR24559">
    <property type="entry name" value="TRANSPOSON TY3-I GAG-POL POLYPROTEIN"/>
    <property type="match status" value="1"/>
</dbReference>
<feature type="compositionally biased region" description="Basic and acidic residues" evidence="10">
    <location>
        <begin position="367"/>
        <end position="380"/>
    </location>
</feature>
<dbReference type="SMART" id="SM00343">
    <property type="entry name" value="ZnF_C2HC"/>
    <property type="match status" value="1"/>
</dbReference>
<evidence type="ECO:0000256" key="9">
    <source>
        <dbReference type="SAM" id="Coils"/>
    </source>
</evidence>
<dbReference type="Pfam" id="PF00098">
    <property type="entry name" value="zf-CCHC"/>
    <property type="match status" value="1"/>
</dbReference>
<dbReference type="Proteomes" id="UP001151287">
    <property type="component" value="Unassembled WGS sequence"/>
</dbReference>
<dbReference type="GO" id="GO:0008270">
    <property type="term" value="F:zinc ion binding"/>
    <property type="evidence" value="ECO:0007669"/>
    <property type="project" value="UniProtKB-KW"/>
</dbReference>
<evidence type="ECO:0000256" key="10">
    <source>
        <dbReference type="SAM" id="MobiDB-lite"/>
    </source>
</evidence>
<dbReference type="InterPro" id="IPR001878">
    <property type="entry name" value="Znf_CCHC"/>
</dbReference>
<evidence type="ECO:0000256" key="7">
    <source>
        <dbReference type="ARBA" id="ARBA00022918"/>
    </source>
</evidence>
<dbReference type="EMBL" id="JAMQYH010000001">
    <property type="protein sequence ID" value="KAJ1704500.1"/>
    <property type="molecule type" value="Genomic_DNA"/>
</dbReference>
<keyword evidence="1" id="KW-0645">Protease</keyword>
<dbReference type="OrthoDB" id="773199at2759"/>
<dbReference type="InterPro" id="IPR043128">
    <property type="entry name" value="Rev_trsase/Diguanyl_cyclase"/>
</dbReference>
<dbReference type="GO" id="GO:0003676">
    <property type="term" value="F:nucleic acid binding"/>
    <property type="evidence" value="ECO:0007669"/>
    <property type="project" value="InterPro"/>
</dbReference>
<dbReference type="CDD" id="cd01647">
    <property type="entry name" value="RT_LTR"/>
    <property type="match status" value="1"/>
</dbReference>
<proteinExistence type="predicted"/>
<dbReference type="InterPro" id="IPR043502">
    <property type="entry name" value="DNA/RNA_pol_sf"/>
</dbReference>
<comment type="caution">
    <text evidence="12">The sequence shown here is derived from an EMBL/GenBank/DDBJ whole genome shotgun (WGS) entry which is preliminary data.</text>
</comment>
<keyword evidence="13" id="KW-1185">Reference proteome</keyword>
<name>A0A9Q0D284_9POAL</name>
<feature type="compositionally biased region" description="Polar residues" evidence="10">
    <location>
        <begin position="356"/>
        <end position="365"/>
    </location>
</feature>
<dbReference type="SUPFAM" id="SSF50630">
    <property type="entry name" value="Acid proteases"/>
    <property type="match status" value="1"/>
</dbReference>
<dbReference type="Pfam" id="PF00077">
    <property type="entry name" value="RVP"/>
    <property type="match status" value="1"/>
</dbReference>
<dbReference type="Gene3D" id="3.30.70.270">
    <property type="match status" value="1"/>
</dbReference>
<dbReference type="InterPro" id="IPR021109">
    <property type="entry name" value="Peptidase_aspartic_dom_sf"/>
</dbReference>
<dbReference type="InterPro" id="IPR001969">
    <property type="entry name" value="Aspartic_peptidase_AS"/>
</dbReference>
<keyword evidence="4" id="KW-0540">Nuclease</keyword>
<dbReference type="GO" id="GO:0004519">
    <property type="term" value="F:endonuclease activity"/>
    <property type="evidence" value="ECO:0007669"/>
    <property type="project" value="UniProtKB-KW"/>
</dbReference>
<dbReference type="PANTHER" id="PTHR24559:SF444">
    <property type="entry name" value="REVERSE TRANSCRIPTASE DOMAIN-CONTAINING PROTEIN"/>
    <property type="match status" value="1"/>
</dbReference>
<feature type="region of interest" description="Disordered" evidence="10">
    <location>
        <begin position="352"/>
        <end position="381"/>
    </location>
</feature>
<sequence>MVRLYTLHRRSAGVNALVLIRDTRWRDDRAVISSMEMDLTSGTQLAYTAPDMTLSIRDFRNHIQLVIQTHGYEGWQGGESNLLLSRSLIGRLSNTSHTNFRYNVQNVADHLASRGVRAIPGSQRTTAELQGRQWLVRLAVISQVQNPQAARIRARTDGSLSVRFSGYETTVPEQEIIRGENDEEELEQEFINLLTIVDDELPFIFTIDDDWSFEDDPEFSEIYTDPEEFSDNEEEVEQDDDPLLGKWFLTILKAEQAESTVEMMEPINPYQWFAVEQMNDEDEFVQITFAEFNWLETIEAEAEWSKEQALMMTCHWDESEDEIEDDLFSTVQFLSQLDAPREQDEDLLSLLAKDGGNNSSSQNSAEIKWDDHPSDDDHPSETIYMLGEMEYPQFKNLREKMETVLSSAESSITRIPPEPIMGPAMYPPGSRQPQNLQVPEIKARLDNIRGGYARQMNKRFNLPTAQASQGAILVLPEDIGLYSEVISRWESITLNIINERNWTDNKSKVNYIENLLGETEKKTWIQWRMAYPTEYEELINIADDPQNVISQIRRMFLLEDPTTGSTEEQNRAYNDLERLSCHNVKDLFDYINDYKILAAKSGRMFISPELSTKFSEKCLPSLAERLKRHTLRNIQAILRIPVPGYYQKNKKYGLRKAKTYRGKPHDTHIRVFKRKHADKIRKCKCFICGEEGHFARNCTRQKGNIARAAIVENLDLDDDWDVLSVDQNEPDSDAICSFSEGEGGTSYSLMAGIGEMPYETAMMMTNKEVSWRVAVSLPQEVENCAHQWFNLGRKIIIERSKPQYDSKDTLINELIGYTNFLLAENQRLKERIEELEMGKDLDEMRDPTKGKAPVEPILEEMNSDDEAIENHIQKQKGVIIKMMTEENEYISTQVPDPRKGRRVLNRLYNIELTMEIPGVEKFKIQAILDTGATVCCVDQSAVPKEALKPSAYPIQINGVNSSQIANQKLKGGMMAIEENRFRIPFTYAFPMEQRDGIQMLIGCNFIRAMQGGLRIEGQMVTFYKNITTVATKVDAEVAASAAIEELDLSELEYFEIQRITAYSCGEESQKFKERFLPLLERLKEQGYIGENPLQHWEKNRVKCKLDIINPDVTIQDKPLKHVTPAMKEQFDKHIQALLKIGVIRPSKSRHRTMAMMVNSGTSIDPKTGAEIKGKERMVFNYRTLNDNTHKDQYSLPGINTILKKVGNSRIYSKFDLKSGFHQVAMDSDSIEWTAFVVPNGLYEWLVMPFGLKNAPAIFQRKMDDCFRGTESFIVVYIDDILSGSLTTLRKPRNRSSLHLSLRLLTSFHKKHLENEANLVGGHDRSEKLFLTKGGPTFAKDANSRVMWRYLDQYVIRVENFMHSISKISWAKAIGGRQEAIKDKENRRDDKGFSSYAVS</sequence>
<dbReference type="Pfam" id="PF22909">
    <property type="entry name" value="Caulimovir_coat_dom"/>
    <property type="match status" value="1"/>
</dbReference>
<keyword evidence="5" id="KW-0255">Endonuclease</keyword>
<evidence type="ECO:0000259" key="11">
    <source>
        <dbReference type="PROSITE" id="PS50158"/>
    </source>
</evidence>
<feature type="coiled-coil region" evidence="9">
    <location>
        <begin position="818"/>
        <end position="845"/>
    </location>
</feature>
<evidence type="ECO:0000256" key="2">
    <source>
        <dbReference type="ARBA" id="ARBA00022679"/>
    </source>
</evidence>
<protein>
    <recommendedName>
        <fullName evidence="11">CCHC-type domain-containing protein</fullName>
    </recommendedName>
</protein>
<dbReference type="Gene3D" id="2.40.70.10">
    <property type="entry name" value="Acid Proteases"/>
    <property type="match status" value="1"/>
</dbReference>
<dbReference type="PROSITE" id="PS50158">
    <property type="entry name" value="ZF_CCHC"/>
    <property type="match status" value="1"/>
</dbReference>
<feature type="domain" description="CCHC-type" evidence="11">
    <location>
        <begin position="684"/>
        <end position="700"/>
    </location>
</feature>
<keyword evidence="2" id="KW-0808">Transferase</keyword>
<evidence type="ECO:0000256" key="1">
    <source>
        <dbReference type="ARBA" id="ARBA00022670"/>
    </source>
</evidence>
<organism evidence="12 13">
    <name type="scientific">Rhynchospora breviuscula</name>
    <dbReference type="NCBI Taxonomy" id="2022672"/>
    <lineage>
        <taxon>Eukaryota</taxon>
        <taxon>Viridiplantae</taxon>
        <taxon>Streptophyta</taxon>
        <taxon>Embryophyta</taxon>
        <taxon>Tracheophyta</taxon>
        <taxon>Spermatophyta</taxon>
        <taxon>Magnoliopsida</taxon>
        <taxon>Liliopsida</taxon>
        <taxon>Poales</taxon>
        <taxon>Cyperaceae</taxon>
        <taxon>Cyperoideae</taxon>
        <taxon>Rhynchosporeae</taxon>
        <taxon>Rhynchospora</taxon>
    </lineage>
</organism>
<keyword evidence="3" id="KW-0548">Nucleotidyltransferase</keyword>
<keyword evidence="6" id="KW-0378">Hydrolase</keyword>
<keyword evidence="8" id="KW-0862">Zinc</keyword>
<dbReference type="Gene3D" id="4.10.60.10">
    <property type="entry name" value="Zinc finger, CCHC-type"/>
    <property type="match status" value="1"/>
</dbReference>
<gene>
    <name evidence="12" type="ORF">LUZ63_004279</name>
</gene>
<evidence type="ECO:0000256" key="4">
    <source>
        <dbReference type="ARBA" id="ARBA00022722"/>
    </source>
</evidence>
<keyword evidence="8" id="KW-0863">Zinc-finger</keyword>
<evidence type="ECO:0000256" key="6">
    <source>
        <dbReference type="ARBA" id="ARBA00022801"/>
    </source>
</evidence>
<accession>A0A9Q0D284</accession>
<reference evidence="12" key="1">
    <citation type="journal article" date="2022" name="Cell">
        <title>Repeat-based holocentromeres influence genome architecture and karyotype evolution.</title>
        <authorList>
            <person name="Hofstatter P.G."/>
            <person name="Thangavel G."/>
            <person name="Lux T."/>
            <person name="Neumann P."/>
            <person name="Vondrak T."/>
            <person name="Novak P."/>
            <person name="Zhang M."/>
            <person name="Costa L."/>
            <person name="Castellani M."/>
            <person name="Scott A."/>
            <person name="Toegelov H."/>
            <person name="Fuchs J."/>
            <person name="Mata-Sucre Y."/>
            <person name="Dias Y."/>
            <person name="Vanzela A.L.L."/>
            <person name="Huettel B."/>
            <person name="Almeida C.C.S."/>
            <person name="Simkova H."/>
            <person name="Souza G."/>
            <person name="Pedrosa-Harand A."/>
            <person name="Macas J."/>
            <person name="Mayer K.F.X."/>
            <person name="Houben A."/>
            <person name="Marques A."/>
        </authorList>
    </citation>
    <scope>NUCLEOTIDE SEQUENCE</scope>
    <source>
        <strain evidence="12">RhyBre1mFocal</strain>
    </source>
</reference>
<dbReference type="GO" id="GO:0004190">
    <property type="term" value="F:aspartic-type endopeptidase activity"/>
    <property type="evidence" value="ECO:0007669"/>
    <property type="project" value="InterPro"/>
</dbReference>
<dbReference type="InterPro" id="IPR018061">
    <property type="entry name" value="Retropepsins"/>
</dbReference>
<evidence type="ECO:0000256" key="3">
    <source>
        <dbReference type="ARBA" id="ARBA00022695"/>
    </source>
</evidence>
<keyword evidence="9" id="KW-0175">Coiled coil</keyword>
<dbReference type="SUPFAM" id="SSF57756">
    <property type="entry name" value="Retrovirus zinc finger-like domains"/>
    <property type="match status" value="1"/>
</dbReference>